<dbReference type="EMBL" id="GG662720">
    <property type="protein sequence ID" value="EAR86597.1"/>
    <property type="molecule type" value="Genomic_DNA"/>
</dbReference>
<keyword evidence="1" id="KW-0223">Dioxygenase</keyword>
<dbReference type="InterPro" id="IPR027443">
    <property type="entry name" value="IPNS-like_sf"/>
</dbReference>
<dbReference type="RefSeq" id="XP_976917.1">
    <property type="nucleotide sequence ID" value="XM_971824.3"/>
</dbReference>
<name>Q22MV3_TETTS</name>
<dbReference type="GO" id="GO:0051213">
    <property type="term" value="F:dioxygenase activity"/>
    <property type="evidence" value="ECO:0007669"/>
    <property type="project" value="UniProtKB-KW"/>
</dbReference>
<dbReference type="eggNOG" id="ENOG502QRGK">
    <property type="taxonomic scope" value="Eukaryota"/>
</dbReference>
<gene>
    <name evidence="1" type="ORF">TTHERM_00030200</name>
</gene>
<dbReference type="PANTHER" id="PTHR48420:SF1">
    <property type="entry name" value="NON-HAEM DIOXYGENASE N-TERMINAL DOMAIN-CONTAINING PROTEIN"/>
    <property type="match status" value="1"/>
</dbReference>
<organism evidence="1 2">
    <name type="scientific">Tetrahymena thermophila (strain SB210)</name>
    <dbReference type="NCBI Taxonomy" id="312017"/>
    <lineage>
        <taxon>Eukaryota</taxon>
        <taxon>Sar</taxon>
        <taxon>Alveolata</taxon>
        <taxon>Ciliophora</taxon>
        <taxon>Intramacronucleata</taxon>
        <taxon>Oligohymenophorea</taxon>
        <taxon>Hymenostomatida</taxon>
        <taxon>Tetrahymenina</taxon>
        <taxon>Tetrahymenidae</taxon>
        <taxon>Tetrahymena</taxon>
    </lineage>
</organism>
<evidence type="ECO:0000313" key="1">
    <source>
        <dbReference type="EMBL" id="EAR86597.1"/>
    </source>
</evidence>
<keyword evidence="2" id="KW-1185">Reference proteome</keyword>
<accession>Q22MV3</accession>
<dbReference type="OrthoDB" id="407774at2759"/>
<dbReference type="AlphaFoldDB" id="Q22MV3"/>
<dbReference type="Gene3D" id="2.60.120.330">
    <property type="entry name" value="B-lactam Antibiotic, Isopenicillin N Synthase, Chain"/>
    <property type="match status" value="1"/>
</dbReference>
<dbReference type="GeneID" id="7833595"/>
<keyword evidence="1" id="KW-0560">Oxidoreductase</keyword>
<protein>
    <submittedName>
        <fullName evidence="1">Dioxygenase domain protein</fullName>
    </submittedName>
</protein>
<dbReference type="KEGG" id="tet:TTHERM_00030200"/>
<dbReference type="PANTHER" id="PTHR48420">
    <property type="entry name" value="NON-HAEM DIOXYGENASE N-TERMINAL DOMAIN-CONTAINING PROTEIN"/>
    <property type="match status" value="1"/>
</dbReference>
<dbReference type="InParanoid" id="Q22MV3"/>
<proteinExistence type="predicted"/>
<dbReference type="Proteomes" id="UP000009168">
    <property type="component" value="Unassembled WGS sequence"/>
</dbReference>
<evidence type="ECO:0000313" key="2">
    <source>
        <dbReference type="Proteomes" id="UP000009168"/>
    </source>
</evidence>
<dbReference type="SUPFAM" id="SSF51197">
    <property type="entry name" value="Clavaminate synthase-like"/>
    <property type="match status" value="1"/>
</dbReference>
<reference evidence="2" key="1">
    <citation type="journal article" date="2006" name="PLoS Biol.">
        <title>Macronuclear genome sequence of the ciliate Tetrahymena thermophila, a model eukaryote.</title>
        <authorList>
            <person name="Eisen J.A."/>
            <person name="Coyne R.S."/>
            <person name="Wu M."/>
            <person name="Wu D."/>
            <person name="Thiagarajan M."/>
            <person name="Wortman J.R."/>
            <person name="Badger J.H."/>
            <person name="Ren Q."/>
            <person name="Amedeo P."/>
            <person name="Jones K.M."/>
            <person name="Tallon L.J."/>
            <person name="Delcher A.L."/>
            <person name="Salzberg S.L."/>
            <person name="Silva J.C."/>
            <person name="Haas B.J."/>
            <person name="Majoros W.H."/>
            <person name="Farzad M."/>
            <person name="Carlton J.M."/>
            <person name="Smith R.K. Jr."/>
            <person name="Garg J."/>
            <person name="Pearlman R.E."/>
            <person name="Karrer K.M."/>
            <person name="Sun L."/>
            <person name="Manning G."/>
            <person name="Elde N.C."/>
            <person name="Turkewitz A.P."/>
            <person name="Asai D.J."/>
            <person name="Wilkes D.E."/>
            <person name="Wang Y."/>
            <person name="Cai H."/>
            <person name="Collins K."/>
            <person name="Stewart B.A."/>
            <person name="Lee S.R."/>
            <person name="Wilamowska K."/>
            <person name="Weinberg Z."/>
            <person name="Ruzzo W.L."/>
            <person name="Wloga D."/>
            <person name="Gaertig J."/>
            <person name="Frankel J."/>
            <person name="Tsao C.-C."/>
            <person name="Gorovsky M.A."/>
            <person name="Keeling P.J."/>
            <person name="Waller R.F."/>
            <person name="Patron N.J."/>
            <person name="Cherry J.M."/>
            <person name="Stover N.A."/>
            <person name="Krieger C.J."/>
            <person name="del Toro C."/>
            <person name="Ryder H.F."/>
            <person name="Williamson S.C."/>
            <person name="Barbeau R.A."/>
            <person name="Hamilton E.P."/>
            <person name="Orias E."/>
        </authorList>
    </citation>
    <scope>NUCLEOTIDE SEQUENCE [LARGE SCALE GENOMIC DNA]</scope>
    <source>
        <strain evidence="2">SB210</strain>
    </source>
</reference>
<sequence>MIRKTINSIASQFSYKNVFFFTKRKEGFQIIDYHELTTSESGELFTKFQRSFGRDGIGSVLVRNIPHLSETRFKLLPLTYQLANMPNEELEKLVKAETHYLRGWSQKNQKVYGVENKNLGIFRAHILKDDKYQWSVSQLEHLPKRIQHLVGDNVWPDSNPSLNKIYKKQFLDYHQIVYKTAIILLTKLEKFIENEQPHFRTSALTQLLKRSDQHIGGQFYSYPNCSYEQLTQDWAYWSTDYSLLQGLSSQIYVNSLGETQDYVDHDSGLHIFSQDPNNYIKIRLDDNSILFKAGEALQILSGGVIYPKPHRLIRGSFIAGKDLSVDYLNTVIQPNLEEKLSVPAGVKVDDVLDEFSASVVPDLSERWQQSTTYGQFVEKTLLSYQARK</sequence>
<dbReference type="HOGENOM" id="CLU_712705_0_0_1"/>
<dbReference type="STRING" id="312017.Q22MV3"/>